<proteinExistence type="predicted"/>
<keyword evidence="3" id="KW-1185">Reference proteome</keyword>
<evidence type="ECO:0000313" key="2">
    <source>
        <dbReference type="EMBL" id="EXM41064.1"/>
    </source>
</evidence>
<dbReference type="Proteomes" id="UP000021369">
    <property type="component" value="Unassembled WGS sequence"/>
</dbReference>
<dbReference type="EMBL" id="JEOB01000001">
    <property type="protein sequence ID" value="EXM41064.1"/>
    <property type="molecule type" value="Genomic_DNA"/>
</dbReference>
<evidence type="ECO:0000256" key="1">
    <source>
        <dbReference type="SAM" id="MobiDB-lite"/>
    </source>
</evidence>
<evidence type="ECO:0000313" key="3">
    <source>
        <dbReference type="Proteomes" id="UP000021369"/>
    </source>
</evidence>
<feature type="region of interest" description="Disordered" evidence="1">
    <location>
        <begin position="1"/>
        <end position="44"/>
    </location>
</feature>
<name>A0A011UKC0_RUMAL</name>
<comment type="caution">
    <text evidence="2">The sequence shown here is derived from an EMBL/GenBank/DDBJ whole genome shotgun (WGS) entry which is preliminary data.</text>
</comment>
<feature type="compositionally biased region" description="Basic and acidic residues" evidence="1">
    <location>
        <begin position="1"/>
        <end position="10"/>
    </location>
</feature>
<sequence>MGKNAKETKRAVKPRASRLAGARGQSPRIKAQNQNAKRALKAKQSSALKKGAAIKELRAWTNFMSTLFLRP</sequence>
<accession>A0A011UKC0</accession>
<protein>
    <submittedName>
        <fullName evidence="2">Uncharacterized protein</fullName>
    </submittedName>
</protein>
<gene>
    <name evidence="2" type="ORF">RASY3_03625</name>
</gene>
<reference evidence="2 3" key="1">
    <citation type="submission" date="2013-06" db="EMBL/GenBank/DDBJ databases">
        <title>Rumen cellulosomics: divergent fiber-degrading strategies revealed by comparative genome-wide analysis of six Ruminococcal strains.</title>
        <authorList>
            <person name="Dassa B."/>
            <person name="Borovok I."/>
            <person name="Lamed R."/>
            <person name="Flint H."/>
            <person name="Yeoman C.J."/>
            <person name="White B."/>
            <person name="Bayer E.A."/>
        </authorList>
    </citation>
    <scope>NUCLEOTIDE SEQUENCE [LARGE SCALE GENOMIC DNA]</scope>
    <source>
        <strain evidence="2 3">SY3</strain>
    </source>
</reference>
<organism evidence="2 3">
    <name type="scientific">Ruminococcus albus SY3</name>
    <dbReference type="NCBI Taxonomy" id="1341156"/>
    <lineage>
        <taxon>Bacteria</taxon>
        <taxon>Bacillati</taxon>
        <taxon>Bacillota</taxon>
        <taxon>Clostridia</taxon>
        <taxon>Eubacteriales</taxon>
        <taxon>Oscillospiraceae</taxon>
        <taxon>Ruminococcus</taxon>
    </lineage>
</organism>
<dbReference type="AlphaFoldDB" id="A0A011UKC0"/>